<proteinExistence type="predicted"/>
<reference evidence="1" key="1">
    <citation type="journal article" date="2015" name="Nature">
        <title>Complex archaea that bridge the gap between prokaryotes and eukaryotes.</title>
        <authorList>
            <person name="Spang A."/>
            <person name="Saw J.H."/>
            <person name="Jorgensen S.L."/>
            <person name="Zaremba-Niedzwiedzka K."/>
            <person name="Martijn J."/>
            <person name="Lind A.E."/>
            <person name="van Eijk R."/>
            <person name="Schleper C."/>
            <person name="Guy L."/>
            <person name="Ettema T.J."/>
        </authorList>
    </citation>
    <scope>NUCLEOTIDE SEQUENCE</scope>
</reference>
<dbReference type="Pfam" id="PF03592">
    <property type="entry name" value="Terminase_2"/>
    <property type="match status" value="1"/>
</dbReference>
<evidence type="ECO:0008006" key="2">
    <source>
        <dbReference type="Google" id="ProtNLM"/>
    </source>
</evidence>
<dbReference type="GO" id="GO:0051276">
    <property type="term" value="P:chromosome organization"/>
    <property type="evidence" value="ECO:0007669"/>
    <property type="project" value="InterPro"/>
</dbReference>
<dbReference type="Gene3D" id="1.10.10.1400">
    <property type="entry name" value="Terminase, small subunit, N-terminal DNA-binding domain, HTH motif"/>
    <property type="match status" value="1"/>
</dbReference>
<protein>
    <recommendedName>
        <fullName evidence="2">Terminase small subunit</fullName>
    </recommendedName>
</protein>
<dbReference type="EMBL" id="LAZR01028267">
    <property type="protein sequence ID" value="KKL63141.1"/>
    <property type="molecule type" value="Genomic_DNA"/>
</dbReference>
<feature type="non-terminal residue" evidence="1">
    <location>
        <position position="1"/>
    </location>
</feature>
<dbReference type="InterPro" id="IPR005335">
    <property type="entry name" value="Terminase_ssu"/>
</dbReference>
<dbReference type="AlphaFoldDB" id="A0A0F9EAA5"/>
<comment type="caution">
    <text evidence="1">The sequence shown here is derived from an EMBL/GenBank/DDBJ whole genome shotgun (WGS) entry which is preliminary data.</text>
</comment>
<sequence>YRLCRDHDPTYNSKQEYTFDGLVGKQVKFVLEYCGVANANATEAADRAGYGGDRGTLQSIGSTLLKKPKVKAAILARFDELSAPGEEILKRMTEDARLSVTELLHFDKDGLASVRITKEQAERYGTLIKEIECDPETGHIVKLKLNDSQKARTDLAKIRRLFTDAPTFNFLLQLHDLSDEQVADRLSVATLRMRGPRSAPVRHGGNGK</sequence>
<name>A0A0F9EAA5_9ZZZZ</name>
<accession>A0A0F9EAA5</accession>
<gene>
    <name evidence="1" type="ORF">LCGC14_2178060</name>
</gene>
<evidence type="ECO:0000313" key="1">
    <source>
        <dbReference type="EMBL" id="KKL63141.1"/>
    </source>
</evidence>
<organism evidence="1">
    <name type="scientific">marine sediment metagenome</name>
    <dbReference type="NCBI Taxonomy" id="412755"/>
    <lineage>
        <taxon>unclassified sequences</taxon>
        <taxon>metagenomes</taxon>
        <taxon>ecological metagenomes</taxon>
    </lineage>
</organism>
<dbReference type="InterPro" id="IPR038713">
    <property type="entry name" value="Terminase_Gp1_N_sf"/>
</dbReference>